<keyword evidence="2" id="KW-1185">Reference proteome</keyword>
<reference evidence="1 2" key="1">
    <citation type="submission" date="2015-10" db="EMBL/GenBank/DDBJ databases">
        <title>Candidatus Desulfofervidus auxilii, a hydrogenotrophic sulfate-reducing bacterium involved in the thermophilic anaerobic oxidation of methane.</title>
        <authorList>
            <person name="Krukenberg V."/>
            <person name="Richter M."/>
            <person name="Wegener G."/>
        </authorList>
    </citation>
    <scope>NUCLEOTIDE SEQUENCE [LARGE SCALE GENOMIC DNA]</scope>
    <source>
        <strain evidence="1 2">HS1</strain>
    </source>
</reference>
<accession>A0A7U4QLS4</accession>
<dbReference type="EMBL" id="CP013015">
    <property type="protein sequence ID" value="AMM41700.1"/>
    <property type="molecule type" value="Genomic_DNA"/>
</dbReference>
<dbReference type="KEGG" id="daw:HS1_001906"/>
<organism evidence="1 2">
    <name type="scientific">Desulfofervidus auxilii</name>
    <dbReference type="NCBI Taxonomy" id="1621989"/>
    <lineage>
        <taxon>Bacteria</taxon>
        <taxon>Pseudomonadati</taxon>
        <taxon>Thermodesulfobacteriota</taxon>
        <taxon>Candidatus Desulfofervidia</taxon>
        <taxon>Candidatus Desulfofervidales</taxon>
        <taxon>Candidatus Desulfofervidaceae</taxon>
        <taxon>Candidatus Desulfofervidus</taxon>
    </lineage>
</organism>
<proteinExistence type="predicted"/>
<sequence>MKKMLFIFLISFISLIGGRLAFTRTMDNYCAVPPFISAQGPPLVMLLMGRDHKLYYEAYNDASDLDEDGLLDVGYKHSIDYYGYFDPYKCYKYTGSGAAAKFVPTRTTSNKYCGGEDEWSGNFLNWLSMSRMDVLRKVLYGGYRSTDSSSETVLEGGYIPQDAHSWGKEYFGDDTRLLTPFDPPSGSCTIPTTPVSWDKTGEILFVIYDDDQSGVYGNNHEELLNSYSLCHYSSHSYITEMDTTNNYTNRNRIETGNYLLVAEFEVTSAGTWQFAIDSDDGSEVEIDGIVVANYYGGHWFCGCSSCGCTVCQSCQNSHSGNIYLSTGWHRIIVRLRENHGDDGVIVWYKKPGDTAWTKFGSSTLNIRAPNIDDACRLKTRDFIVTGEPASGGGTVECERHLFCVTSTSEGAPHRIRVLLNKSNRIWEWATKERPVCDNSLGTPDGEYYVRVKVCDSSVGVETNCKQYPNGNYKPIGLLQKFGEGDGTKVCSVSYKSCNTDSDCGTGEGFCVDKAKLYFGLITGSYTKNLSGGVLRKNIWSISDEINSQTGIFQSSENTEGNIILTLDRLKTVGFRYSDYSYQGSYTCGWITTHPLNEGECRMWGNPIAEMIYETLRYFAGKESPTSEFTYSGSNDTGLLLPKPDWGIRKGGNTLQPPELFPWCSKPSIVIISDINPSYDSDTVPGSSFESYSGDLSDLDVSDLAKTIGDEEGISNANYFIGESNGVYDFICSSKNVSDLGKVRGLCPEEPTKQGSYYSAALAYYGHTEFKNNFADPTKAENVTTYSVALSSPVPEIKIQVGEHTVTLVPVGKSVSGCLNVYNYCAQKCILTYDANRGLTISNCSPNAYCPSNQIVDFYVTEITPTHGKFRINFEDVEQGADHDMDSVVKYEYCVGDACDPALPANQVKITLSSDYAAGCIDQVLGFVISGTSEDGLYLPVKDSDTAPPPGDGDTPLVVASMPLTWEKTFTISGSSAATLLKNPLWYAAKWGGFEDINNNNKPDLSNEWDKDGDGKPDTYFFVANPLKLEEKLSKVFADILKRASSGTAVSMLSTSTRGSGIFCQAYFLPAFTNEETNEELSWLGHLKGFWIDAWGQIRENTTEDKKLILDQDKVMKYFLEGDKTKIHLYNSDDTGKVTSPCFPAETKTLADVKTVWDVGKKLWERDLDDRTIYTSTDGSSFLSGGFTTANASTLKDYLRAYDDNDAANIINYIRGIDTDICLDSDAGTCNETGHRSRELTLNGETHIWKLGDIVYSTPRILSHFPLNLYHIRYQDKTYSSSNESYPGFIEQKVYDPHQGTPSPTIKRDDYLFVGANDGMLHCFYLGKLRDKFCYDPGSNSYTNNTCETDKDCDEGYLCKKNPDLEAKLEGDDIAKELWAYIPMNALPYLKYLANLKYDDCHIYYVDQRAMLFDASIQTSHSVPISVTTSDGNTITKNWATILIGEMRFGGSPNPPSGAP</sequence>
<evidence type="ECO:0000313" key="1">
    <source>
        <dbReference type="EMBL" id="AMM41700.1"/>
    </source>
</evidence>
<gene>
    <name evidence="1" type="primary">pilY</name>
    <name evidence="1" type="ORF">HS1_001906</name>
</gene>
<evidence type="ECO:0000313" key="2">
    <source>
        <dbReference type="Proteomes" id="UP000070560"/>
    </source>
</evidence>
<dbReference type="OrthoDB" id="7156875at2"/>
<dbReference type="Proteomes" id="UP000070560">
    <property type="component" value="Chromosome"/>
</dbReference>
<protein>
    <submittedName>
        <fullName evidence="1">Type IV pilus assembly protein</fullName>
    </submittedName>
</protein>
<name>A0A7U4QLS4_DESA2</name>